<gene>
    <name evidence="2" type="ORF">COB67_06245</name>
</gene>
<feature type="transmembrane region" description="Helical" evidence="1">
    <location>
        <begin position="6"/>
        <end position="28"/>
    </location>
</feature>
<keyword evidence="1" id="KW-0812">Transmembrane</keyword>
<accession>A0A2A4T5A9</accession>
<keyword evidence="1" id="KW-0472">Membrane</keyword>
<dbReference type="NCBIfam" id="TIGR04391">
    <property type="entry name" value="CcmD_alt_fam"/>
    <property type="match status" value="1"/>
</dbReference>
<dbReference type="AlphaFoldDB" id="A0A2A4T5A9"/>
<evidence type="ECO:0000313" key="3">
    <source>
        <dbReference type="Proteomes" id="UP000218113"/>
    </source>
</evidence>
<dbReference type="InterPro" id="IPR030888">
    <property type="entry name" value="Put_ccm"/>
</dbReference>
<evidence type="ECO:0000256" key="1">
    <source>
        <dbReference type="SAM" id="Phobius"/>
    </source>
</evidence>
<proteinExistence type="predicted"/>
<sequence>MPRNAEYLIATYAITGTVIFVYTLRMLIKLKQVKNKLRNLQEED</sequence>
<keyword evidence="1" id="KW-1133">Transmembrane helix</keyword>
<dbReference type="EMBL" id="NVSR01000032">
    <property type="protein sequence ID" value="PCI28521.1"/>
    <property type="molecule type" value="Genomic_DNA"/>
</dbReference>
<organism evidence="2 3">
    <name type="scientific">SAR324 cluster bacterium</name>
    <dbReference type="NCBI Taxonomy" id="2024889"/>
    <lineage>
        <taxon>Bacteria</taxon>
        <taxon>Deltaproteobacteria</taxon>
        <taxon>SAR324 cluster</taxon>
    </lineage>
</organism>
<comment type="caution">
    <text evidence="2">The sequence shown here is derived from an EMBL/GenBank/DDBJ whole genome shotgun (WGS) entry which is preliminary data.</text>
</comment>
<evidence type="ECO:0008006" key="4">
    <source>
        <dbReference type="Google" id="ProtNLM"/>
    </source>
</evidence>
<name>A0A2A4T5A9_9DELT</name>
<dbReference type="Proteomes" id="UP000218113">
    <property type="component" value="Unassembled WGS sequence"/>
</dbReference>
<reference evidence="3" key="1">
    <citation type="submission" date="2017-08" db="EMBL/GenBank/DDBJ databases">
        <title>A dynamic microbial community with high functional redundancy inhabits the cold, oxic subseafloor aquifer.</title>
        <authorList>
            <person name="Tully B.J."/>
            <person name="Wheat C.G."/>
            <person name="Glazer B.T."/>
            <person name="Huber J.A."/>
        </authorList>
    </citation>
    <scope>NUCLEOTIDE SEQUENCE [LARGE SCALE GENOMIC DNA]</scope>
</reference>
<protein>
    <recommendedName>
        <fullName evidence="4">Heme exporter protein D</fullName>
    </recommendedName>
</protein>
<evidence type="ECO:0000313" key="2">
    <source>
        <dbReference type="EMBL" id="PCI28521.1"/>
    </source>
</evidence>